<name>A0A368EYW7_ANCCA</name>
<dbReference type="Proteomes" id="UP000252519">
    <property type="component" value="Unassembled WGS sequence"/>
</dbReference>
<protein>
    <submittedName>
        <fullName evidence="4">Immunoglobulin I-set domain protein</fullName>
    </submittedName>
</protein>
<dbReference type="InterPro" id="IPR003598">
    <property type="entry name" value="Ig_sub2"/>
</dbReference>
<comment type="similarity">
    <text evidence="1">Belongs to the protein kinase superfamily. CAMK Ser/Thr protein kinase family.</text>
</comment>
<accession>A0A368EYW7</accession>
<dbReference type="InterPro" id="IPR013783">
    <property type="entry name" value="Ig-like_fold"/>
</dbReference>
<dbReference type="SMART" id="SM00408">
    <property type="entry name" value="IGc2"/>
    <property type="match status" value="1"/>
</dbReference>
<feature type="non-terminal residue" evidence="4">
    <location>
        <position position="1"/>
    </location>
</feature>
<dbReference type="InterPro" id="IPR007110">
    <property type="entry name" value="Ig-like_dom"/>
</dbReference>
<organism evidence="4 5">
    <name type="scientific">Ancylostoma caninum</name>
    <name type="common">Dog hookworm</name>
    <dbReference type="NCBI Taxonomy" id="29170"/>
    <lineage>
        <taxon>Eukaryota</taxon>
        <taxon>Metazoa</taxon>
        <taxon>Ecdysozoa</taxon>
        <taxon>Nematoda</taxon>
        <taxon>Chromadorea</taxon>
        <taxon>Rhabditida</taxon>
        <taxon>Rhabditina</taxon>
        <taxon>Rhabditomorpha</taxon>
        <taxon>Strongyloidea</taxon>
        <taxon>Ancylostomatidae</taxon>
        <taxon>Ancylostomatinae</taxon>
        <taxon>Ancylostoma</taxon>
    </lineage>
</organism>
<evidence type="ECO:0000313" key="4">
    <source>
        <dbReference type="EMBL" id="RCN25022.1"/>
    </source>
</evidence>
<dbReference type="Pfam" id="PF07679">
    <property type="entry name" value="I-set"/>
    <property type="match status" value="1"/>
</dbReference>
<feature type="domain" description="Ig-like" evidence="3">
    <location>
        <begin position="12"/>
        <end position="106"/>
    </location>
</feature>
<dbReference type="EMBL" id="JOJR01014758">
    <property type="protein sequence ID" value="RCN25022.1"/>
    <property type="molecule type" value="Genomic_DNA"/>
</dbReference>
<dbReference type="FunFam" id="2.60.40.10:FF:000080">
    <property type="entry name" value="Myosin light chain kinase, smooth muscle"/>
    <property type="match status" value="1"/>
</dbReference>
<feature type="non-terminal residue" evidence="4">
    <location>
        <position position="143"/>
    </location>
</feature>
<evidence type="ECO:0000256" key="1">
    <source>
        <dbReference type="ARBA" id="ARBA00006692"/>
    </source>
</evidence>
<evidence type="ECO:0000259" key="3">
    <source>
        <dbReference type="PROSITE" id="PS50835"/>
    </source>
</evidence>
<gene>
    <name evidence="4" type="ORF">ANCCAN_29268</name>
</gene>
<dbReference type="AlphaFoldDB" id="A0A368EYW7"/>
<dbReference type="InterPro" id="IPR036179">
    <property type="entry name" value="Ig-like_dom_sf"/>
</dbReference>
<evidence type="ECO:0000313" key="5">
    <source>
        <dbReference type="Proteomes" id="UP000252519"/>
    </source>
</evidence>
<comment type="caution">
    <text evidence="4">The sequence shown here is derived from an EMBL/GenBank/DDBJ whole genome shotgun (WGS) entry which is preliminary data.</text>
</comment>
<dbReference type="PANTHER" id="PTHR47633">
    <property type="entry name" value="IMMUNOGLOBULIN"/>
    <property type="match status" value="1"/>
</dbReference>
<dbReference type="SUPFAM" id="SSF48726">
    <property type="entry name" value="Immunoglobulin"/>
    <property type="match status" value="1"/>
</dbReference>
<dbReference type="InterPro" id="IPR013098">
    <property type="entry name" value="Ig_I-set"/>
</dbReference>
<keyword evidence="2" id="KW-0393">Immunoglobulin domain</keyword>
<reference evidence="4 5" key="1">
    <citation type="submission" date="2014-10" db="EMBL/GenBank/DDBJ databases">
        <title>Draft genome of the hookworm Ancylostoma caninum.</title>
        <authorList>
            <person name="Mitreva M."/>
        </authorList>
    </citation>
    <scope>NUCLEOTIDE SEQUENCE [LARGE SCALE GENOMIC DNA]</scope>
    <source>
        <strain evidence="4 5">Baltimore</strain>
    </source>
</reference>
<dbReference type="OrthoDB" id="2152335at2759"/>
<evidence type="ECO:0000256" key="2">
    <source>
        <dbReference type="ARBA" id="ARBA00023319"/>
    </source>
</evidence>
<sequence>RGKTVAPSAEKPTFSQNLKDLGVVTGHPVTLSCKVHGVPEPELKWYYIDDAGNITSLTEDEHGWIECRGGEVAELKADCVLRNQQGTYQCIASNEHGQASSQCYLLVGELKDEHAGPPRFLRCLRDTWTLLGDEVVFEVEVAG</sequence>
<keyword evidence="5" id="KW-1185">Reference proteome</keyword>
<dbReference type="InterPro" id="IPR003599">
    <property type="entry name" value="Ig_sub"/>
</dbReference>
<dbReference type="SMART" id="SM00409">
    <property type="entry name" value="IG"/>
    <property type="match status" value="1"/>
</dbReference>
<proteinExistence type="inferred from homology"/>
<dbReference type="PROSITE" id="PS50835">
    <property type="entry name" value="IG_LIKE"/>
    <property type="match status" value="1"/>
</dbReference>
<dbReference type="STRING" id="29170.A0A368EYW7"/>
<dbReference type="Gene3D" id="2.60.40.10">
    <property type="entry name" value="Immunoglobulins"/>
    <property type="match status" value="1"/>
</dbReference>